<reference evidence="2 3" key="1">
    <citation type="submission" date="2023-07" db="EMBL/GenBank/DDBJ databases">
        <title>Genomic Encyclopedia of Type Strains, Phase IV (KMG-IV): sequencing the most valuable type-strain genomes for metagenomic binning, comparative biology and taxonomic classification.</title>
        <authorList>
            <person name="Goeker M."/>
        </authorList>
    </citation>
    <scope>NUCLEOTIDE SEQUENCE [LARGE SCALE GENOMIC DNA]</scope>
    <source>
        <strain evidence="2 3">DSM 9768</strain>
    </source>
</reference>
<proteinExistence type="inferred from homology"/>
<dbReference type="Proteomes" id="UP001230005">
    <property type="component" value="Unassembled WGS sequence"/>
</dbReference>
<dbReference type="Pfam" id="PF04260">
    <property type="entry name" value="DUF436"/>
    <property type="match status" value="1"/>
</dbReference>
<dbReference type="RefSeq" id="WP_370876052.1">
    <property type="nucleotide sequence ID" value="NZ_JAUSUG010000024.1"/>
</dbReference>
<dbReference type="NCBIfam" id="TIGR01440">
    <property type="entry name" value="TIGR01440 family protein"/>
    <property type="match status" value="1"/>
</dbReference>
<gene>
    <name evidence="2" type="ORF">J2S74_004643</name>
</gene>
<dbReference type="InterPro" id="IPR006340">
    <property type="entry name" value="DUF436"/>
</dbReference>
<evidence type="ECO:0000256" key="1">
    <source>
        <dbReference type="HAMAP-Rule" id="MF_00800"/>
    </source>
</evidence>
<dbReference type="PIRSF" id="PIRSF007510">
    <property type="entry name" value="UCP007510"/>
    <property type="match status" value="1"/>
</dbReference>
<sequence length="191" mass="20710">MAMDFSTLQSALKQGLDDLQQAAKLEKGQILVVGTSTSEVVGKHIGSAGTMEVAEVIWAVLKQFQEKTGVYFAFQCCEHLNRALVVEKELAVNRQLEPVTVVPAVTAGGSMATLAYEKMHHPTMVEEIKADAGIDIGDTLIGMHLKKVAVPVRSSVKQIGEAHLTMARTRPKLIGGERAIYNTPKEDQSCH</sequence>
<evidence type="ECO:0000313" key="2">
    <source>
        <dbReference type="EMBL" id="MDQ0257185.1"/>
    </source>
</evidence>
<comment type="similarity">
    <text evidence="1">Belongs to the UPF0340 family.</text>
</comment>
<dbReference type="SUPFAM" id="SSF110710">
    <property type="entry name" value="TTHA0583/YokD-like"/>
    <property type="match status" value="1"/>
</dbReference>
<name>A0ABU0A4C3_9BACI</name>
<organism evidence="2 3">
    <name type="scientific">Evansella vedderi</name>
    <dbReference type="NCBI Taxonomy" id="38282"/>
    <lineage>
        <taxon>Bacteria</taxon>
        <taxon>Bacillati</taxon>
        <taxon>Bacillota</taxon>
        <taxon>Bacilli</taxon>
        <taxon>Bacillales</taxon>
        <taxon>Bacillaceae</taxon>
        <taxon>Evansella</taxon>
    </lineage>
</organism>
<accession>A0ABU0A4C3</accession>
<keyword evidence="3" id="KW-1185">Reference proteome</keyword>
<dbReference type="EMBL" id="JAUSUG010000024">
    <property type="protein sequence ID" value="MDQ0257185.1"/>
    <property type="molecule type" value="Genomic_DNA"/>
</dbReference>
<comment type="caution">
    <text evidence="2">The sequence shown here is derived from an EMBL/GenBank/DDBJ whole genome shotgun (WGS) entry which is preliminary data.</text>
</comment>
<dbReference type="InterPro" id="IPR028345">
    <property type="entry name" value="Antibiotic_NAT-like"/>
</dbReference>
<protein>
    <recommendedName>
        <fullName evidence="1">UPF0340 protein J2S74_004643</fullName>
    </recommendedName>
</protein>
<dbReference type="Gene3D" id="3.40.50.10360">
    <property type="entry name" value="Hypothetical protein TT1679"/>
    <property type="match status" value="1"/>
</dbReference>
<evidence type="ECO:0000313" key="3">
    <source>
        <dbReference type="Proteomes" id="UP001230005"/>
    </source>
</evidence>
<dbReference type="HAMAP" id="MF_00800">
    <property type="entry name" value="UPF0340"/>
    <property type="match status" value="1"/>
</dbReference>